<evidence type="ECO:0000256" key="1">
    <source>
        <dbReference type="ARBA" id="ARBA00012486"/>
    </source>
</evidence>
<dbReference type="AlphaFoldDB" id="A0A4Q4SXS1"/>
<dbReference type="SUPFAM" id="SSF46934">
    <property type="entry name" value="UBA-like"/>
    <property type="match status" value="1"/>
</dbReference>
<dbReference type="InterPro" id="IPR016135">
    <property type="entry name" value="UBQ-conjugating_enzyme/RWD"/>
</dbReference>
<feature type="domain" description="UBA" evidence="14">
    <location>
        <begin position="178"/>
        <end position="226"/>
    </location>
</feature>
<dbReference type="SMART" id="SM00212">
    <property type="entry name" value="UBCc"/>
    <property type="match status" value="1"/>
</dbReference>
<dbReference type="GO" id="GO:0061631">
    <property type="term" value="F:ubiquitin conjugating enzyme activity"/>
    <property type="evidence" value="ECO:0007669"/>
    <property type="project" value="UniProtKB-EC"/>
</dbReference>
<dbReference type="GO" id="GO:0005524">
    <property type="term" value="F:ATP binding"/>
    <property type="evidence" value="ECO:0007669"/>
    <property type="project" value="UniProtKB-UniRule"/>
</dbReference>
<dbReference type="FunFam" id="3.10.110.10:FF:000037">
    <property type="entry name" value="ubiquitin-conjugating enzyme E2 27"/>
    <property type="match status" value="1"/>
</dbReference>
<evidence type="ECO:0000256" key="4">
    <source>
        <dbReference type="ARBA" id="ARBA00022786"/>
    </source>
</evidence>
<dbReference type="Gene3D" id="3.10.110.10">
    <property type="entry name" value="Ubiquitin Conjugating Enzyme"/>
    <property type="match status" value="1"/>
</dbReference>
<dbReference type="PROSITE" id="PS50030">
    <property type="entry name" value="UBA"/>
    <property type="match status" value="1"/>
</dbReference>
<dbReference type="OrthoDB" id="9993688at2759"/>
<dbReference type="STRING" id="155417.A0A4Q4SXS1"/>
<comment type="similarity">
    <text evidence="13">Belongs to the ubiquitin-conjugating enzyme family.</text>
</comment>
<dbReference type="Pfam" id="PF00179">
    <property type="entry name" value="UQ_con"/>
    <property type="match status" value="1"/>
</dbReference>
<dbReference type="InterPro" id="IPR000608">
    <property type="entry name" value="UBC"/>
</dbReference>
<evidence type="ECO:0000256" key="3">
    <source>
        <dbReference type="ARBA" id="ARBA00022741"/>
    </source>
</evidence>
<evidence type="ECO:0000259" key="14">
    <source>
        <dbReference type="PROSITE" id="PS50030"/>
    </source>
</evidence>
<keyword evidence="17" id="KW-1185">Reference proteome</keyword>
<dbReference type="SUPFAM" id="SSF54495">
    <property type="entry name" value="UBC-like"/>
    <property type="match status" value="1"/>
</dbReference>
<keyword evidence="2" id="KW-0808">Transferase</keyword>
<dbReference type="InterPro" id="IPR009060">
    <property type="entry name" value="UBA-like_sf"/>
</dbReference>
<evidence type="ECO:0000313" key="16">
    <source>
        <dbReference type="EMBL" id="RYO91049.1"/>
    </source>
</evidence>
<dbReference type="EC" id="2.3.2.23" evidence="1"/>
<name>A0A4Q4SXS1_9PEZI</name>
<dbReference type="InterPro" id="IPR015940">
    <property type="entry name" value="UBA"/>
</dbReference>
<evidence type="ECO:0000256" key="13">
    <source>
        <dbReference type="RuleBase" id="RU362109"/>
    </source>
</evidence>
<reference evidence="16 17" key="1">
    <citation type="submission" date="2018-06" db="EMBL/GenBank/DDBJ databases">
        <title>Complete Genomes of Monosporascus.</title>
        <authorList>
            <person name="Robinson A.J."/>
            <person name="Natvig D.O."/>
        </authorList>
    </citation>
    <scope>NUCLEOTIDE SEQUENCE [LARGE SCALE GENOMIC DNA]</scope>
    <source>
        <strain evidence="16 17">CBS 110550</strain>
    </source>
</reference>
<dbReference type="PANTHER" id="PTHR24067">
    <property type="entry name" value="UBIQUITIN-CONJUGATING ENZYME E2"/>
    <property type="match status" value="1"/>
</dbReference>
<dbReference type="Proteomes" id="UP000293360">
    <property type="component" value="Unassembled WGS sequence"/>
</dbReference>
<accession>A0A4Q4SXS1</accession>
<evidence type="ECO:0000256" key="12">
    <source>
        <dbReference type="PROSITE-ProRule" id="PRU10133"/>
    </source>
</evidence>
<evidence type="ECO:0000313" key="17">
    <source>
        <dbReference type="Proteomes" id="UP000293360"/>
    </source>
</evidence>
<keyword evidence="4 13" id="KW-0833">Ubl conjugation pathway</keyword>
<dbReference type="InterPro" id="IPR050113">
    <property type="entry name" value="Ub_conjugating_enzyme"/>
</dbReference>
<protein>
    <recommendedName>
        <fullName evidence="10">Ubiquitin-conjugating enzyme E2 1</fullName>
        <ecNumber evidence="1">2.3.2.23</ecNumber>
    </recommendedName>
    <alternativeName>
        <fullName evidence="11">E2 ubiquitin-conjugating enzyme 1</fullName>
    </alternativeName>
    <alternativeName>
        <fullName evidence="8">E2 ubiquitin-conjugating enzyme 2</fullName>
    </alternativeName>
    <alternativeName>
        <fullName evidence="9">Ubiquitin carrier protein UBC2</fullName>
    </alternativeName>
    <alternativeName>
        <fullName evidence="6">Ubiquitin-conjugating enzyme E2 2</fullName>
    </alternativeName>
    <alternativeName>
        <fullName evidence="7">Ubiquitin-protein ligase UBC2</fullName>
    </alternativeName>
</protein>
<organism evidence="16 17">
    <name type="scientific">Monosporascus ibericus</name>
    <dbReference type="NCBI Taxonomy" id="155417"/>
    <lineage>
        <taxon>Eukaryota</taxon>
        <taxon>Fungi</taxon>
        <taxon>Dikarya</taxon>
        <taxon>Ascomycota</taxon>
        <taxon>Pezizomycotina</taxon>
        <taxon>Sordariomycetes</taxon>
        <taxon>Xylariomycetidae</taxon>
        <taxon>Xylariales</taxon>
        <taxon>Xylariales incertae sedis</taxon>
        <taxon>Monosporascus</taxon>
    </lineage>
</organism>
<feature type="domain" description="UBC core" evidence="15">
    <location>
        <begin position="4"/>
        <end position="154"/>
    </location>
</feature>
<evidence type="ECO:0000256" key="11">
    <source>
        <dbReference type="ARBA" id="ARBA00077197"/>
    </source>
</evidence>
<evidence type="ECO:0000256" key="2">
    <source>
        <dbReference type="ARBA" id="ARBA00022679"/>
    </source>
</evidence>
<feature type="active site" description="Glycyl thioester intermediate" evidence="12">
    <location>
        <position position="92"/>
    </location>
</feature>
<dbReference type="Pfam" id="PF09288">
    <property type="entry name" value="UBA_3"/>
    <property type="match status" value="1"/>
</dbReference>
<dbReference type="PROSITE" id="PS50127">
    <property type="entry name" value="UBC_2"/>
    <property type="match status" value="1"/>
</dbReference>
<dbReference type="EMBL" id="QJNU01000641">
    <property type="protein sequence ID" value="RYO91049.1"/>
    <property type="molecule type" value="Genomic_DNA"/>
</dbReference>
<dbReference type="InterPro" id="IPR015368">
    <property type="entry name" value="UBA_C_fun"/>
</dbReference>
<evidence type="ECO:0000256" key="7">
    <source>
        <dbReference type="ARBA" id="ARBA00041569"/>
    </source>
</evidence>
<dbReference type="CDD" id="cd23800">
    <property type="entry name" value="UBCc_UBE2K"/>
    <property type="match status" value="1"/>
</dbReference>
<dbReference type="PROSITE" id="PS00183">
    <property type="entry name" value="UBC_1"/>
    <property type="match status" value="1"/>
</dbReference>
<evidence type="ECO:0000256" key="9">
    <source>
        <dbReference type="ARBA" id="ARBA00042190"/>
    </source>
</evidence>
<dbReference type="InterPro" id="IPR023313">
    <property type="entry name" value="UBQ-conjugating_AS"/>
</dbReference>
<evidence type="ECO:0000256" key="6">
    <source>
        <dbReference type="ARBA" id="ARBA00039884"/>
    </source>
</evidence>
<comment type="caution">
    <text evidence="16">The sequence shown here is derived from an EMBL/GenBank/DDBJ whole genome shotgun (WGS) entry which is preliminary data.</text>
</comment>
<evidence type="ECO:0000256" key="5">
    <source>
        <dbReference type="ARBA" id="ARBA00022840"/>
    </source>
</evidence>
<keyword evidence="5 13" id="KW-0067">ATP-binding</keyword>
<evidence type="ECO:0000259" key="15">
    <source>
        <dbReference type="PROSITE" id="PS50127"/>
    </source>
</evidence>
<keyword evidence="3 13" id="KW-0547">Nucleotide-binding</keyword>
<gene>
    <name evidence="16" type="ORF">DL764_008338</name>
</gene>
<proteinExistence type="inferred from homology"/>
<evidence type="ECO:0000256" key="10">
    <source>
        <dbReference type="ARBA" id="ARBA00072431"/>
    </source>
</evidence>
<sequence length="240" mass="26255">MASNRARRVAKELADIQADASVSNITAHPVDGGGDLTHLKASITGPPGTPYEGGHYVVDVKIPTEYPFRPPIMKFDTKVWHPNISSQTGAICLDTLSTAWSPVLTIKSTLLSLQSLFESPEPKDPQDAEVAKMMMSDPPAFNKKAHEWAVQYAGARRNPAFQSVKPRSGAGAASTSQAMDESRYQGYNKDLIDRFVNMGFDIDRVVEAFLFVGIDKNDGMDYTLEEAYMGDITARLLGEP</sequence>
<evidence type="ECO:0000256" key="8">
    <source>
        <dbReference type="ARBA" id="ARBA00042179"/>
    </source>
</evidence>